<name>A0A1F7F3J1_UNCRA</name>
<dbReference type="Pfam" id="PF00672">
    <property type="entry name" value="HAMP"/>
    <property type="match status" value="1"/>
</dbReference>
<dbReference type="CDD" id="cd00082">
    <property type="entry name" value="HisKA"/>
    <property type="match status" value="1"/>
</dbReference>
<evidence type="ECO:0000256" key="5">
    <source>
        <dbReference type="ARBA" id="ARBA00022553"/>
    </source>
</evidence>
<dbReference type="CDD" id="cd06225">
    <property type="entry name" value="HAMP"/>
    <property type="match status" value="1"/>
</dbReference>
<dbReference type="PRINTS" id="PR00344">
    <property type="entry name" value="BCTRLSENSOR"/>
</dbReference>
<gene>
    <name evidence="13" type="ORF">A2519_20435</name>
</gene>
<organism evidence="13 14">
    <name type="scientific">Candidatus Raymondbacteria bacterium RIFOXYD12_FULL_49_13</name>
    <dbReference type="NCBI Taxonomy" id="1817890"/>
    <lineage>
        <taxon>Bacteria</taxon>
        <taxon>Raymondiibacteriota</taxon>
    </lineage>
</organism>
<evidence type="ECO:0000256" key="8">
    <source>
        <dbReference type="ARBA" id="ARBA00022777"/>
    </source>
</evidence>
<dbReference type="SUPFAM" id="SSF47384">
    <property type="entry name" value="Homodimeric domain of signal transducing histidine kinase"/>
    <property type="match status" value="1"/>
</dbReference>
<dbReference type="InterPro" id="IPR003660">
    <property type="entry name" value="HAMP_dom"/>
</dbReference>
<dbReference type="InterPro" id="IPR050980">
    <property type="entry name" value="2C_sensor_his_kinase"/>
</dbReference>
<feature type="transmembrane region" description="Helical" evidence="10">
    <location>
        <begin position="12"/>
        <end position="30"/>
    </location>
</feature>
<keyword evidence="10" id="KW-0472">Membrane</keyword>
<evidence type="ECO:0000256" key="10">
    <source>
        <dbReference type="SAM" id="Phobius"/>
    </source>
</evidence>
<dbReference type="InterPro" id="IPR036890">
    <property type="entry name" value="HATPase_C_sf"/>
</dbReference>
<dbReference type="Gene3D" id="6.10.340.10">
    <property type="match status" value="1"/>
</dbReference>
<keyword evidence="5" id="KW-0597">Phosphoprotein</keyword>
<sequence>MKNISLRTKTFVLLFFVVLCATVPLIIFYTKAAQGLAALGADPAIETNLAKTIDLAPDQEGKKQAALALKKYRQIGVLKQGIIRQVLVFSVFFFAFTIVVTLTLGFFFTSRITKPLSNLTAAIRRLAGDDAPKKLKDRAGGEIGVLIESFNKMAADLASAREQRAMAERRATWQHVARTIAHEIKNPLTPIRLSTERMYDKFLNASADFPDVIKSTTTTILHEIENLQKLVDSFHKYAKFPDPALRREKIDAILGELVPMLQTTGVDLSLSCTSPLPEVMIDKGQIREAFTNLIKNAIQAIQEKGGLGAVRVVCTREDLKIVISVEDNGAGIQEENMKRLFQPYFTTKKHGSGIGLALTERIINLHGGTIAVRSHAGQGTVFTLNLPLPPETGEYYGKNTGH</sequence>
<dbReference type="SUPFAM" id="SSF158472">
    <property type="entry name" value="HAMP domain-like"/>
    <property type="match status" value="1"/>
</dbReference>
<feature type="domain" description="Histidine kinase" evidence="11">
    <location>
        <begin position="179"/>
        <end position="390"/>
    </location>
</feature>
<dbReference type="GO" id="GO:0005524">
    <property type="term" value="F:ATP binding"/>
    <property type="evidence" value="ECO:0007669"/>
    <property type="project" value="UniProtKB-KW"/>
</dbReference>
<keyword evidence="10" id="KW-1133">Transmembrane helix</keyword>
<evidence type="ECO:0000313" key="14">
    <source>
        <dbReference type="Proteomes" id="UP000179243"/>
    </source>
</evidence>
<evidence type="ECO:0000259" key="12">
    <source>
        <dbReference type="PROSITE" id="PS50885"/>
    </source>
</evidence>
<dbReference type="PROSITE" id="PS50885">
    <property type="entry name" value="HAMP"/>
    <property type="match status" value="1"/>
</dbReference>
<evidence type="ECO:0000313" key="13">
    <source>
        <dbReference type="EMBL" id="OGK01132.1"/>
    </source>
</evidence>
<keyword evidence="4" id="KW-1003">Cell membrane</keyword>
<dbReference type="EC" id="2.7.13.3" evidence="3"/>
<reference evidence="13 14" key="1">
    <citation type="journal article" date="2016" name="Nat. Commun.">
        <title>Thousands of microbial genomes shed light on interconnected biogeochemical processes in an aquifer system.</title>
        <authorList>
            <person name="Anantharaman K."/>
            <person name="Brown C.T."/>
            <person name="Hug L.A."/>
            <person name="Sharon I."/>
            <person name="Castelle C.J."/>
            <person name="Probst A.J."/>
            <person name="Thomas B.C."/>
            <person name="Singh A."/>
            <person name="Wilkins M.J."/>
            <person name="Karaoz U."/>
            <person name="Brodie E.L."/>
            <person name="Williams K.H."/>
            <person name="Hubbard S.S."/>
            <person name="Banfield J.F."/>
        </authorList>
    </citation>
    <scope>NUCLEOTIDE SEQUENCE [LARGE SCALE GENOMIC DNA]</scope>
</reference>
<dbReference type="Pfam" id="PF00512">
    <property type="entry name" value="HisKA"/>
    <property type="match status" value="1"/>
</dbReference>
<evidence type="ECO:0000256" key="7">
    <source>
        <dbReference type="ARBA" id="ARBA00022741"/>
    </source>
</evidence>
<dbReference type="PANTHER" id="PTHR44936:SF10">
    <property type="entry name" value="SENSOR PROTEIN RSTB"/>
    <property type="match status" value="1"/>
</dbReference>
<accession>A0A1F7F3J1</accession>
<keyword evidence="8" id="KW-0418">Kinase</keyword>
<comment type="catalytic activity">
    <reaction evidence="1">
        <text>ATP + protein L-histidine = ADP + protein N-phospho-L-histidine.</text>
        <dbReference type="EC" id="2.7.13.3"/>
    </reaction>
</comment>
<feature type="transmembrane region" description="Helical" evidence="10">
    <location>
        <begin position="86"/>
        <end position="108"/>
    </location>
</feature>
<keyword evidence="10" id="KW-0812">Transmembrane</keyword>
<dbReference type="Gene3D" id="1.10.287.130">
    <property type="match status" value="1"/>
</dbReference>
<dbReference type="Gene3D" id="3.30.565.10">
    <property type="entry name" value="Histidine kinase-like ATPase, C-terminal domain"/>
    <property type="match status" value="1"/>
</dbReference>
<comment type="subcellular location">
    <subcellularLocation>
        <location evidence="2">Cell membrane</location>
        <topology evidence="2">Multi-pass membrane protein</topology>
    </subcellularLocation>
</comment>
<dbReference type="EMBL" id="MFYX01000132">
    <property type="protein sequence ID" value="OGK01132.1"/>
    <property type="molecule type" value="Genomic_DNA"/>
</dbReference>
<evidence type="ECO:0000256" key="1">
    <source>
        <dbReference type="ARBA" id="ARBA00000085"/>
    </source>
</evidence>
<dbReference type="SMART" id="SM00304">
    <property type="entry name" value="HAMP"/>
    <property type="match status" value="1"/>
</dbReference>
<keyword evidence="6" id="KW-0808">Transferase</keyword>
<keyword evidence="9" id="KW-0067">ATP-binding</keyword>
<dbReference type="InterPro" id="IPR036097">
    <property type="entry name" value="HisK_dim/P_sf"/>
</dbReference>
<dbReference type="SMART" id="SM00388">
    <property type="entry name" value="HisKA"/>
    <property type="match status" value="1"/>
</dbReference>
<dbReference type="SUPFAM" id="SSF55874">
    <property type="entry name" value="ATPase domain of HSP90 chaperone/DNA topoisomerase II/histidine kinase"/>
    <property type="match status" value="1"/>
</dbReference>
<evidence type="ECO:0000259" key="11">
    <source>
        <dbReference type="PROSITE" id="PS50109"/>
    </source>
</evidence>
<dbReference type="Pfam" id="PF02518">
    <property type="entry name" value="HATPase_c"/>
    <property type="match status" value="1"/>
</dbReference>
<dbReference type="GO" id="GO:0000155">
    <property type="term" value="F:phosphorelay sensor kinase activity"/>
    <property type="evidence" value="ECO:0007669"/>
    <property type="project" value="InterPro"/>
</dbReference>
<evidence type="ECO:0000256" key="2">
    <source>
        <dbReference type="ARBA" id="ARBA00004651"/>
    </source>
</evidence>
<feature type="domain" description="HAMP" evidence="12">
    <location>
        <begin position="110"/>
        <end position="162"/>
    </location>
</feature>
<dbReference type="InterPro" id="IPR003661">
    <property type="entry name" value="HisK_dim/P_dom"/>
</dbReference>
<dbReference type="InterPro" id="IPR003594">
    <property type="entry name" value="HATPase_dom"/>
</dbReference>
<proteinExistence type="predicted"/>
<protein>
    <recommendedName>
        <fullName evidence="3">histidine kinase</fullName>
        <ecNumber evidence="3">2.7.13.3</ecNumber>
    </recommendedName>
</protein>
<dbReference type="PROSITE" id="PS50109">
    <property type="entry name" value="HIS_KIN"/>
    <property type="match status" value="1"/>
</dbReference>
<dbReference type="Proteomes" id="UP000179243">
    <property type="component" value="Unassembled WGS sequence"/>
</dbReference>
<keyword evidence="7" id="KW-0547">Nucleotide-binding</keyword>
<dbReference type="AlphaFoldDB" id="A0A1F7F3J1"/>
<dbReference type="PANTHER" id="PTHR44936">
    <property type="entry name" value="SENSOR PROTEIN CREC"/>
    <property type="match status" value="1"/>
</dbReference>
<evidence type="ECO:0000256" key="3">
    <source>
        <dbReference type="ARBA" id="ARBA00012438"/>
    </source>
</evidence>
<dbReference type="InterPro" id="IPR005467">
    <property type="entry name" value="His_kinase_dom"/>
</dbReference>
<comment type="caution">
    <text evidence="13">The sequence shown here is derived from an EMBL/GenBank/DDBJ whole genome shotgun (WGS) entry which is preliminary data.</text>
</comment>
<dbReference type="InterPro" id="IPR004358">
    <property type="entry name" value="Sig_transdc_His_kin-like_C"/>
</dbReference>
<evidence type="ECO:0000256" key="9">
    <source>
        <dbReference type="ARBA" id="ARBA00022840"/>
    </source>
</evidence>
<dbReference type="SMART" id="SM00387">
    <property type="entry name" value="HATPase_c"/>
    <property type="match status" value="1"/>
</dbReference>
<evidence type="ECO:0000256" key="6">
    <source>
        <dbReference type="ARBA" id="ARBA00022679"/>
    </source>
</evidence>
<dbReference type="GO" id="GO:0005886">
    <property type="term" value="C:plasma membrane"/>
    <property type="evidence" value="ECO:0007669"/>
    <property type="project" value="UniProtKB-SubCell"/>
</dbReference>
<evidence type="ECO:0000256" key="4">
    <source>
        <dbReference type="ARBA" id="ARBA00022475"/>
    </source>
</evidence>